<feature type="chain" id="PRO_5042985470" evidence="1">
    <location>
        <begin position="20"/>
        <end position="154"/>
    </location>
</feature>
<dbReference type="RefSeq" id="WP_254085047.1">
    <property type="nucleotide sequence ID" value="NZ_JAHESE010000013.1"/>
</dbReference>
<dbReference type="AlphaFoldDB" id="A0AAP2DY17"/>
<sequence>MKKLISSLIISLAIVSIHAQGLEVRKEQFNIETSGLAIGGYDPVAYFTSNQAMQGKKEIGTVYQGVAYRFATVQNRDAFKADPAKYEPQYGGWCAYAMGAKGEKVEVDPETFKIVNGKLYLFYNKYFNNTLKSWNEDETQLKANADQHWTKFVQ</sequence>
<proteinExistence type="predicted"/>
<evidence type="ECO:0000256" key="1">
    <source>
        <dbReference type="SAM" id="SignalP"/>
    </source>
</evidence>
<organism evidence="2 3">
    <name type="scientific">Dawidia cretensis</name>
    <dbReference type="NCBI Taxonomy" id="2782350"/>
    <lineage>
        <taxon>Bacteria</taxon>
        <taxon>Pseudomonadati</taxon>
        <taxon>Bacteroidota</taxon>
        <taxon>Cytophagia</taxon>
        <taxon>Cytophagales</taxon>
        <taxon>Chryseotaleaceae</taxon>
        <taxon>Dawidia</taxon>
    </lineage>
</organism>
<dbReference type="Proteomes" id="UP001319080">
    <property type="component" value="Unassembled WGS sequence"/>
</dbReference>
<dbReference type="NCBIfam" id="NF041384">
    <property type="entry name" value="YHS_seleno_dom"/>
    <property type="match status" value="1"/>
</dbReference>
<keyword evidence="1" id="KW-0732">Signal</keyword>
<protein>
    <submittedName>
        <fullName evidence="2">YHS domain protein</fullName>
    </submittedName>
</protein>
<name>A0AAP2DY17_9BACT</name>
<dbReference type="EMBL" id="JAHESE010000013">
    <property type="protein sequence ID" value="MBT1709471.1"/>
    <property type="molecule type" value="Genomic_DNA"/>
</dbReference>
<reference evidence="2 3" key="1">
    <citation type="submission" date="2021-05" db="EMBL/GenBank/DDBJ databases">
        <title>A Polyphasic approach of four new species of the genus Ohtaekwangia: Ohtaekwangia histidinii sp. nov., Ohtaekwangia cretensis sp. nov., Ohtaekwangia indiensis sp. nov., Ohtaekwangia reichenbachii sp. nov. from diverse environment.</title>
        <authorList>
            <person name="Octaviana S."/>
        </authorList>
    </citation>
    <scope>NUCLEOTIDE SEQUENCE [LARGE SCALE GENOMIC DNA]</scope>
    <source>
        <strain evidence="2 3">PWU5</strain>
    </source>
</reference>
<evidence type="ECO:0000313" key="2">
    <source>
        <dbReference type="EMBL" id="MBT1709471.1"/>
    </source>
</evidence>
<gene>
    <name evidence="2" type="ORF">KK062_14605</name>
</gene>
<evidence type="ECO:0000313" key="3">
    <source>
        <dbReference type="Proteomes" id="UP001319080"/>
    </source>
</evidence>
<accession>A0AAP2DY17</accession>
<feature type="signal peptide" evidence="1">
    <location>
        <begin position="1"/>
        <end position="19"/>
    </location>
</feature>
<comment type="caution">
    <text evidence="2">The sequence shown here is derived from an EMBL/GenBank/DDBJ whole genome shotgun (WGS) entry which is preliminary data.</text>
</comment>
<keyword evidence="3" id="KW-1185">Reference proteome</keyword>